<dbReference type="RefSeq" id="WP_277276010.1">
    <property type="nucleotide sequence ID" value="NZ_JAROCY010000005.1"/>
</dbReference>
<name>A0ABT6CFV4_9SPHN</name>
<accession>A0ABT6CFV4</accession>
<keyword evidence="3" id="KW-1185">Reference proteome</keyword>
<dbReference type="Proteomes" id="UP001222770">
    <property type="component" value="Unassembled WGS sequence"/>
</dbReference>
<feature type="chain" id="PRO_5045725539" description="Secreted protein" evidence="1">
    <location>
        <begin position="24"/>
        <end position="314"/>
    </location>
</feature>
<evidence type="ECO:0008006" key="4">
    <source>
        <dbReference type="Google" id="ProtNLM"/>
    </source>
</evidence>
<evidence type="ECO:0000313" key="3">
    <source>
        <dbReference type="Proteomes" id="UP001222770"/>
    </source>
</evidence>
<gene>
    <name evidence="2" type="ORF">POM99_06300</name>
</gene>
<proteinExistence type="predicted"/>
<evidence type="ECO:0000313" key="2">
    <source>
        <dbReference type="EMBL" id="MDF8332803.1"/>
    </source>
</evidence>
<organism evidence="2 3">
    <name type="scientific">Novosphingobium cyanobacteriorum</name>
    <dbReference type="NCBI Taxonomy" id="3024215"/>
    <lineage>
        <taxon>Bacteria</taxon>
        <taxon>Pseudomonadati</taxon>
        <taxon>Pseudomonadota</taxon>
        <taxon>Alphaproteobacteria</taxon>
        <taxon>Sphingomonadales</taxon>
        <taxon>Sphingomonadaceae</taxon>
        <taxon>Novosphingobium</taxon>
    </lineage>
</organism>
<feature type="signal peptide" evidence="1">
    <location>
        <begin position="1"/>
        <end position="23"/>
    </location>
</feature>
<protein>
    <recommendedName>
        <fullName evidence="4">Secreted protein</fullName>
    </recommendedName>
</protein>
<keyword evidence="1" id="KW-0732">Signal</keyword>
<sequence>MRPTRCLLPVLLSISIVPAPAHAAPPQSAPPAELVADVTAELREGGVTAAEIARARRLYRPVSLTGPQTQIGAQGGAQDWLVDMRAAPSGMLCGTGGCPVEVWTMQGGRYRRAFALQALDFTVAAGRRLEVSLNGVLCGATGSEDCRYAFAWVPDGTAGAGWFLQAPPPGEARGYAGPIVQADPQAIERVPPALAARDGFAAWCRSGGGEPDTEDALALLPDLTGDARPEALFDANRATCTVNGADGEESQRPCPEGEEACRSLLLVSAPQGWTPRPRREPFDYWIRWDERGAHMAVAAPDCGMCEIEELDLKQ</sequence>
<dbReference type="EMBL" id="JAROCY010000005">
    <property type="protein sequence ID" value="MDF8332803.1"/>
    <property type="molecule type" value="Genomic_DNA"/>
</dbReference>
<comment type="caution">
    <text evidence="2">The sequence shown here is derived from an EMBL/GenBank/DDBJ whole genome shotgun (WGS) entry which is preliminary data.</text>
</comment>
<reference evidence="2 3" key="1">
    <citation type="submission" date="2023-03" db="EMBL/GenBank/DDBJ databases">
        <title>Novosphingobium cyanobacteriorum sp. nov., isolated from a eutrophic reservoir during the Microcystis bloom period.</title>
        <authorList>
            <person name="Kang M."/>
            <person name="Le V."/>
            <person name="Ko S.-R."/>
            <person name="Lee S.-A."/>
            <person name="Ahn C.-Y."/>
        </authorList>
    </citation>
    <scope>NUCLEOTIDE SEQUENCE [LARGE SCALE GENOMIC DNA]</scope>
    <source>
        <strain evidence="2 3">HBC54</strain>
    </source>
</reference>
<evidence type="ECO:0000256" key="1">
    <source>
        <dbReference type="SAM" id="SignalP"/>
    </source>
</evidence>